<name>A0A2W5KXD1_SPHMC</name>
<dbReference type="EMBL" id="QFPJ01000049">
    <property type="protein sequence ID" value="PZQ20719.1"/>
    <property type="molecule type" value="Genomic_DNA"/>
</dbReference>
<comment type="caution">
    <text evidence="1">The sequence shown here is derived from an EMBL/GenBank/DDBJ whole genome shotgun (WGS) entry which is preliminary data.</text>
</comment>
<dbReference type="Proteomes" id="UP000248597">
    <property type="component" value="Unassembled WGS sequence"/>
</dbReference>
<reference evidence="1 2" key="1">
    <citation type="submission" date="2017-08" db="EMBL/GenBank/DDBJ databases">
        <title>Infants hospitalized years apart are colonized by the same room-sourced microbial strains.</title>
        <authorList>
            <person name="Brooks B."/>
            <person name="Olm M.R."/>
            <person name="Firek B.A."/>
            <person name="Baker R."/>
            <person name="Thomas B.C."/>
            <person name="Morowitz M.J."/>
            <person name="Banfield J.F."/>
        </authorList>
    </citation>
    <scope>NUCLEOTIDE SEQUENCE [LARGE SCALE GENOMIC DNA]</scope>
    <source>
        <strain evidence="1">S2_005_003_R2_47</strain>
    </source>
</reference>
<accession>A0A2W5KXD1</accession>
<evidence type="ECO:0000313" key="2">
    <source>
        <dbReference type="Proteomes" id="UP000248597"/>
    </source>
</evidence>
<gene>
    <name evidence="1" type="ORF">DI569_14515</name>
</gene>
<sequence length="100" mass="11204">MARDGTEDWRVDDLALCISRHDRYPPQVRPGAVLTVSAVIADMADALGDHHGPALKFRDTPDLGPRAAYCASRFRKLTPGHADAFDRRVIKQLRKTRVRP</sequence>
<evidence type="ECO:0000313" key="1">
    <source>
        <dbReference type="EMBL" id="PZQ20719.1"/>
    </source>
</evidence>
<organism evidence="1 2">
    <name type="scientific">Sphingopyxis macrogoltabida</name>
    <name type="common">Sphingomonas macrogoltabidus</name>
    <dbReference type="NCBI Taxonomy" id="33050"/>
    <lineage>
        <taxon>Bacteria</taxon>
        <taxon>Pseudomonadati</taxon>
        <taxon>Pseudomonadota</taxon>
        <taxon>Alphaproteobacteria</taxon>
        <taxon>Sphingomonadales</taxon>
        <taxon>Sphingomonadaceae</taxon>
        <taxon>Sphingopyxis</taxon>
    </lineage>
</organism>
<dbReference type="AlphaFoldDB" id="A0A2W5KXD1"/>
<protein>
    <submittedName>
        <fullName evidence="1">Uncharacterized protein</fullName>
    </submittedName>
</protein>
<proteinExistence type="predicted"/>